<feature type="chain" id="PRO_5047265139" description="VPLPA-CTERM sorting domain-containing protein" evidence="2">
    <location>
        <begin position="24"/>
        <end position="173"/>
    </location>
</feature>
<keyword evidence="4" id="KW-1185">Reference proteome</keyword>
<keyword evidence="1" id="KW-0472">Membrane</keyword>
<evidence type="ECO:0000313" key="4">
    <source>
        <dbReference type="Proteomes" id="UP001596116"/>
    </source>
</evidence>
<keyword evidence="1" id="KW-1133">Transmembrane helix</keyword>
<evidence type="ECO:0000313" key="3">
    <source>
        <dbReference type="EMBL" id="MFC6035248.1"/>
    </source>
</evidence>
<proteinExistence type="predicted"/>
<dbReference type="EMBL" id="JBHPON010000001">
    <property type="protein sequence ID" value="MFC6035248.1"/>
    <property type="molecule type" value="Genomic_DNA"/>
</dbReference>
<keyword evidence="1" id="KW-0812">Transmembrane</keyword>
<dbReference type="RefSeq" id="WP_379879427.1">
    <property type="nucleotide sequence ID" value="NZ_JBHPON010000001.1"/>
</dbReference>
<reference evidence="3 4" key="1">
    <citation type="submission" date="2024-09" db="EMBL/GenBank/DDBJ databases">
        <authorList>
            <person name="Zhang Z.-H."/>
        </authorList>
    </citation>
    <scope>NUCLEOTIDE SEQUENCE [LARGE SCALE GENOMIC DNA]</scope>
    <source>
        <strain evidence="3 4">HHTR114</strain>
    </source>
</reference>
<organism evidence="3 4">
    <name type="scientific">Hyphococcus aureus</name>
    <dbReference type="NCBI Taxonomy" id="2666033"/>
    <lineage>
        <taxon>Bacteria</taxon>
        <taxon>Pseudomonadati</taxon>
        <taxon>Pseudomonadota</taxon>
        <taxon>Alphaproteobacteria</taxon>
        <taxon>Parvularculales</taxon>
        <taxon>Parvularculaceae</taxon>
        <taxon>Hyphococcus</taxon>
    </lineage>
</organism>
<accession>A0ABW1KT43</accession>
<feature type="transmembrane region" description="Helical" evidence="1">
    <location>
        <begin position="145"/>
        <end position="162"/>
    </location>
</feature>
<comment type="caution">
    <text evidence="3">The sequence shown here is derived from an EMBL/GenBank/DDBJ whole genome shotgun (WGS) entry which is preliminary data.</text>
</comment>
<feature type="signal peptide" evidence="2">
    <location>
        <begin position="1"/>
        <end position="23"/>
    </location>
</feature>
<name>A0ABW1KT43_9PROT</name>
<evidence type="ECO:0000256" key="1">
    <source>
        <dbReference type="SAM" id="Phobius"/>
    </source>
</evidence>
<gene>
    <name evidence="3" type="ORF">ACFMB1_06810</name>
</gene>
<evidence type="ECO:0008006" key="5">
    <source>
        <dbReference type="Google" id="ProtNLM"/>
    </source>
</evidence>
<sequence length="173" mass="18068">MNLNKFFALAASAALSTLAAAHAAPMSLEQAAHMESMAAVGPSVDAGNSVELIQFGINASRVEFYNMTINGQSLSDYSLVDDGELILGTNRKLTVLVLDLSKYWGTSVSNTIRAIRASVADSTANKAEHSIFASLSNGETLTNPIPAAFILFLFGGAGLLGASRKKLMKAGNA</sequence>
<keyword evidence="2" id="KW-0732">Signal</keyword>
<evidence type="ECO:0000256" key="2">
    <source>
        <dbReference type="SAM" id="SignalP"/>
    </source>
</evidence>
<dbReference type="Proteomes" id="UP001596116">
    <property type="component" value="Unassembled WGS sequence"/>
</dbReference>
<protein>
    <recommendedName>
        <fullName evidence="5">VPLPA-CTERM sorting domain-containing protein</fullName>
    </recommendedName>
</protein>